<keyword evidence="8 9" id="KW-0407">Ion channel</keyword>
<dbReference type="Gene3D" id="1.10.1200.120">
    <property type="entry name" value="Large-conductance mechanosensitive channel, MscL, domain 1"/>
    <property type="match status" value="1"/>
</dbReference>
<protein>
    <recommendedName>
        <fullName evidence="9">Large-conductance mechanosensitive channel</fullName>
    </recommendedName>
</protein>
<keyword evidence="5 9" id="KW-1133">Transmembrane helix</keyword>
<keyword evidence="3 9" id="KW-1003">Cell membrane</keyword>
<accession>A0A1G4VYT4</accession>
<name>A0A1G4VYT4_9FLAO</name>
<feature type="transmembrane region" description="Helical" evidence="9">
    <location>
        <begin position="16"/>
        <end position="37"/>
    </location>
</feature>
<evidence type="ECO:0000256" key="3">
    <source>
        <dbReference type="ARBA" id="ARBA00022475"/>
    </source>
</evidence>
<dbReference type="NCBIfam" id="TIGR00220">
    <property type="entry name" value="mscL"/>
    <property type="match status" value="1"/>
</dbReference>
<dbReference type="InterPro" id="IPR036019">
    <property type="entry name" value="MscL_channel"/>
</dbReference>
<evidence type="ECO:0000313" key="11">
    <source>
        <dbReference type="Proteomes" id="UP000182124"/>
    </source>
</evidence>
<dbReference type="EMBL" id="FMTY01000004">
    <property type="protein sequence ID" value="SCX13912.1"/>
    <property type="molecule type" value="Genomic_DNA"/>
</dbReference>
<dbReference type="PANTHER" id="PTHR30266:SF2">
    <property type="entry name" value="LARGE-CONDUCTANCE MECHANOSENSITIVE CHANNEL"/>
    <property type="match status" value="1"/>
</dbReference>
<dbReference type="AlphaFoldDB" id="A0A1G4VYT4"/>
<evidence type="ECO:0000256" key="4">
    <source>
        <dbReference type="ARBA" id="ARBA00022692"/>
    </source>
</evidence>
<dbReference type="GO" id="GO:0005886">
    <property type="term" value="C:plasma membrane"/>
    <property type="evidence" value="ECO:0007669"/>
    <property type="project" value="UniProtKB-SubCell"/>
</dbReference>
<feature type="transmembrane region" description="Helical" evidence="9">
    <location>
        <begin position="87"/>
        <end position="108"/>
    </location>
</feature>
<dbReference type="eggNOG" id="COG1970">
    <property type="taxonomic scope" value="Bacteria"/>
</dbReference>
<evidence type="ECO:0000256" key="5">
    <source>
        <dbReference type="ARBA" id="ARBA00022989"/>
    </source>
</evidence>
<dbReference type="PANTHER" id="PTHR30266">
    <property type="entry name" value="MECHANOSENSITIVE CHANNEL MSCL"/>
    <property type="match status" value="1"/>
</dbReference>
<dbReference type="SUPFAM" id="SSF81330">
    <property type="entry name" value="Gated mechanosensitive channel"/>
    <property type="match status" value="1"/>
</dbReference>
<keyword evidence="6 9" id="KW-0406">Ion transport</keyword>
<comment type="similarity">
    <text evidence="9">Belongs to the MscL family.</text>
</comment>
<proteinExistence type="inferred from homology"/>
<keyword evidence="7 9" id="KW-0472">Membrane</keyword>
<evidence type="ECO:0000256" key="7">
    <source>
        <dbReference type="ARBA" id="ARBA00023136"/>
    </source>
</evidence>
<evidence type="ECO:0000313" key="10">
    <source>
        <dbReference type="EMBL" id="SCX13912.1"/>
    </source>
</evidence>
<evidence type="ECO:0000256" key="1">
    <source>
        <dbReference type="ARBA" id="ARBA00004141"/>
    </source>
</evidence>
<dbReference type="PRINTS" id="PR01264">
    <property type="entry name" value="MECHCHANNEL"/>
</dbReference>
<dbReference type="RefSeq" id="WP_023576146.1">
    <property type="nucleotide sequence ID" value="NZ_CBCSBQ010000027.1"/>
</dbReference>
<evidence type="ECO:0000256" key="8">
    <source>
        <dbReference type="ARBA" id="ARBA00023303"/>
    </source>
</evidence>
<organism evidence="10 11">
    <name type="scientific">Flavobacterium saliperosum</name>
    <dbReference type="NCBI Taxonomy" id="329186"/>
    <lineage>
        <taxon>Bacteria</taxon>
        <taxon>Pseudomonadati</taxon>
        <taxon>Bacteroidota</taxon>
        <taxon>Flavobacteriia</taxon>
        <taxon>Flavobacteriales</taxon>
        <taxon>Flavobacteriaceae</taxon>
        <taxon>Flavobacterium</taxon>
    </lineage>
</organism>
<sequence length="141" mass="15209">MGFISEFKEFAMKGNLVDMAIAFVMGGAFGKVVTAFVEKMFAPIIGLIMGGIDLNDKKLIVKDGIAEVKDAAGTVVTPAVAEVAIEWGAFLTALIDFIIVAFVMFMIIKAMNKMKKPEPEPAPSGPTQEELLGEIRDLLKK</sequence>
<comment type="subcellular location">
    <subcellularLocation>
        <location evidence="9">Cell membrane</location>
        <topology evidence="9">Multi-pass membrane protein</topology>
    </subcellularLocation>
    <subcellularLocation>
        <location evidence="1">Membrane</location>
        <topology evidence="1">Multi-pass membrane protein</topology>
    </subcellularLocation>
</comment>
<reference evidence="10 11" key="1">
    <citation type="submission" date="2016-10" db="EMBL/GenBank/DDBJ databases">
        <authorList>
            <person name="de Groot N.N."/>
        </authorList>
    </citation>
    <scope>NUCLEOTIDE SEQUENCE [LARGE SCALE GENOMIC DNA]</scope>
    <source>
        <strain evidence="10 11">CGMCC 1.3801</strain>
    </source>
</reference>
<dbReference type="STRING" id="329186.SAMN02927925_02036"/>
<comment type="function">
    <text evidence="9">Channel that opens in response to stretch forces in the membrane lipid bilayer. May participate in the regulation of osmotic pressure changes within the cell.</text>
</comment>
<dbReference type="HAMAP" id="MF_00115">
    <property type="entry name" value="MscL"/>
    <property type="match status" value="1"/>
</dbReference>
<dbReference type="Proteomes" id="UP000182124">
    <property type="component" value="Unassembled WGS sequence"/>
</dbReference>
<gene>
    <name evidence="9" type="primary">mscL</name>
    <name evidence="10" type="ORF">SAMN02927925_02036</name>
</gene>
<keyword evidence="2 9" id="KW-0813">Transport</keyword>
<dbReference type="InterPro" id="IPR001185">
    <property type="entry name" value="MS_channel"/>
</dbReference>
<dbReference type="Pfam" id="PF01741">
    <property type="entry name" value="MscL"/>
    <property type="match status" value="1"/>
</dbReference>
<dbReference type="InterPro" id="IPR037673">
    <property type="entry name" value="MSC/AndL"/>
</dbReference>
<evidence type="ECO:0000256" key="9">
    <source>
        <dbReference type="HAMAP-Rule" id="MF_00115"/>
    </source>
</evidence>
<keyword evidence="4 9" id="KW-0812">Transmembrane</keyword>
<dbReference type="GO" id="GO:0008381">
    <property type="term" value="F:mechanosensitive monoatomic ion channel activity"/>
    <property type="evidence" value="ECO:0007669"/>
    <property type="project" value="UniProtKB-UniRule"/>
</dbReference>
<comment type="subunit">
    <text evidence="9">Homopentamer.</text>
</comment>
<evidence type="ECO:0000256" key="6">
    <source>
        <dbReference type="ARBA" id="ARBA00023065"/>
    </source>
</evidence>
<evidence type="ECO:0000256" key="2">
    <source>
        <dbReference type="ARBA" id="ARBA00022448"/>
    </source>
</evidence>